<name>A0AAN4QCK5_PSESF</name>
<reference evidence="2 3" key="1">
    <citation type="submission" date="2018-04" db="EMBL/GenBank/DDBJ databases">
        <title>Draft genome sequence of Pseudomonas syringae pv. actinidiae biovar 3 strains isolated from kiwifruit in Kagawa prefecture.</title>
        <authorList>
            <person name="Tabuchi M."/>
            <person name="Saito M."/>
            <person name="Fujiwara S."/>
            <person name="Sasa N."/>
            <person name="Akimitsu K."/>
            <person name="Gomi K."/>
            <person name="Konishi-Sugita S."/>
            <person name="Hamano K."/>
            <person name="Kataoka I."/>
        </authorList>
    </citation>
    <scope>NUCLEOTIDE SEQUENCE [LARGE SCALE GENOMIC DNA]</scope>
    <source>
        <strain evidence="2 3">MAFF212211</strain>
    </source>
</reference>
<evidence type="ECO:0000256" key="1">
    <source>
        <dbReference type="SAM" id="Phobius"/>
    </source>
</evidence>
<dbReference type="AlphaFoldDB" id="A0AAN4QCK5"/>
<keyword evidence="1" id="KW-0472">Membrane</keyword>
<accession>A0AAN4QCK5</accession>
<organism evidence="2 3">
    <name type="scientific">Pseudomonas syringae pv. actinidiae</name>
    <dbReference type="NCBI Taxonomy" id="103796"/>
    <lineage>
        <taxon>Bacteria</taxon>
        <taxon>Pseudomonadati</taxon>
        <taxon>Pseudomonadota</taxon>
        <taxon>Gammaproteobacteria</taxon>
        <taxon>Pseudomonadales</taxon>
        <taxon>Pseudomonadaceae</taxon>
        <taxon>Pseudomonas</taxon>
        <taxon>Pseudomonas syringae</taxon>
    </lineage>
</organism>
<gene>
    <name evidence="2" type="ORF">KPSA3_06516</name>
</gene>
<comment type="caution">
    <text evidence="2">The sequence shown here is derived from an EMBL/GenBank/DDBJ whole genome shotgun (WGS) entry which is preliminary data.</text>
</comment>
<protein>
    <submittedName>
        <fullName evidence="2">DNA mismatch repair ATPase MutS</fullName>
    </submittedName>
</protein>
<proteinExistence type="predicted"/>
<evidence type="ECO:0000313" key="3">
    <source>
        <dbReference type="Proteomes" id="UP000248291"/>
    </source>
</evidence>
<sequence>MAYALACDARKPIFYTGCKVLCINFLMALSFVCLVHRNRFYAPHDSLKTSLFCRRAGEHVYLLASMFDEEAFSGRR</sequence>
<dbReference type="EMBL" id="BGKA01000260">
    <property type="protein sequence ID" value="GBH20483.1"/>
    <property type="molecule type" value="Genomic_DNA"/>
</dbReference>
<evidence type="ECO:0000313" key="2">
    <source>
        <dbReference type="EMBL" id="GBH20483.1"/>
    </source>
</evidence>
<feature type="transmembrane region" description="Helical" evidence="1">
    <location>
        <begin position="12"/>
        <end position="35"/>
    </location>
</feature>
<keyword evidence="1" id="KW-1133">Transmembrane helix</keyword>
<keyword evidence="1" id="KW-0812">Transmembrane</keyword>
<dbReference type="Proteomes" id="UP000248291">
    <property type="component" value="Unassembled WGS sequence"/>
</dbReference>